<dbReference type="EMBL" id="JBHTLP010000003">
    <property type="protein sequence ID" value="MFD1140896.1"/>
    <property type="molecule type" value="Genomic_DNA"/>
</dbReference>
<keyword evidence="1" id="KW-0812">Transmembrane</keyword>
<evidence type="ECO:0000256" key="1">
    <source>
        <dbReference type="SAM" id="Phobius"/>
    </source>
</evidence>
<feature type="transmembrane region" description="Helical" evidence="1">
    <location>
        <begin position="61"/>
        <end position="84"/>
    </location>
</feature>
<dbReference type="Proteomes" id="UP001597116">
    <property type="component" value="Unassembled WGS sequence"/>
</dbReference>
<evidence type="ECO:0000313" key="3">
    <source>
        <dbReference type="Proteomes" id="UP001597116"/>
    </source>
</evidence>
<keyword evidence="1" id="KW-0472">Membrane</keyword>
<keyword evidence="1" id="KW-1133">Transmembrane helix</keyword>
<comment type="caution">
    <text evidence="2">The sequence shown here is derived from an EMBL/GenBank/DDBJ whole genome shotgun (WGS) entry which is preliminary data.</text>
</comment>
<name>A0ABW3QB26_9BACT</name>
<evidence type="ECO:0000313" key="2">
    <source>
        <dbReference type="EMBL" id="MFD1140896.1"/>
    </source>
</evidence>
<organism evidence="2 3">
    <name type="scientific">Larkinella insperata</name>
    <dbReference type="NCBI Taxonomy" id="332158"/>
    <lineage>
        <taxon>Bacteria</taxon>
        <taxon>Pseudomonadati</taxon>
        <taxon>Bacteroidota</taxon>
        <taxon>Cytophagia</taxon>
        <taxon>Cytophagales</taxon>
        <taxon>Spirosomataceae</taxon>
        <taxon>Larkinella</taxon>
    </lineage>
</organism>
<dbReference type="Pfam" id="PF19845">
    <property type="entry name" value="DUF6320"/>
    <property type="match status" value="1"/>
</dbReference>
<proteinExistence type="predicted"/>
<feature type="transmembrane region" description="Helical" evidence="1">
    <location>
        <begin position="207"/>
        <end position="227"/>
    </location>
</feature>
<protein>
    <submittedName>
        <fullName evidence="2">DUF6320 domain-containing protein</fullName>
    </submittedName>
</protein>
<sequence length="241" mass="26253">MNDCKNCGVELEYTMLMCPLCGQAVAGNQAAVDKSDDRTDLIANKPARRVADGQEKTHQSLVWEILTIMLISGIMATLVINFLLSKRITWAQYPVCICLVILAYGSLLTFCSRTHLLVSIAGGFISSSVVLLIRDSLGAEPAWGLKIAIPILGVGSLIATGLVIIIRKSTSKGINLFAYLLIGGGLFCISIESILSVHQHLSLNLEWSLIVMLSVLLVSIVLLFMHFRLKKGRSLAKTFHI</sequence>
<dbReference type="RefSeq" id="WP_379884008.1">
    <property type="nucleotide sequence ID" value="NZ_JBHTLP010000003.1"/>
</dbReference>
<feature type="transmembrane region" description="Helical" evidence="1">
    <location>
        <begin position="90"/>
        <end position="109"/>
    </location>
</feature>
<gene>
    <name evidence="2" type="ORF">ACFQ4C_07245</name>
</gene>
<accession>A0ABW3QB26</accession>
<keyword evidence="3" id="KW-1185">Reference proteome</keyword>
<feature type="transmembrane region" description="Helical" evidence="1">
    <location>
        <begin position="145"/>
        <end position="164"/>
    </location>
</feature>
<dbReference type="InterPro" id="IPR046283">
    <property type="entry name" value="DUF6320"/>
</dbReference>
<feature type="transmembrane region" description="Helical" evidence="1">
    <location>
        <begin position="116"/>
        <end position="133"/>
    </location>
</feature>
<reference evidence="3" key="1">
    <citation type="journal article" date="2019" name="Int. J. Syst. Evol. Microbiol.">
        <title>The Global Catalogue of Microorganisms (GCM) 10K type strain sequencing project: providing services to taxonomists for standard genome sequencing and annotation.</title>
        <authorList>
            <consortium name="The Broad Institute Genomics Platform"/>
            <consortium name="The Broad Institute Genome Sequencing Center for Infectious Disease"/>
            <person name="Wu L."/>
            <person name="Ma J."/>
        </authorList>
    </citation>
    <scope>NUCLEOTIDE SEQUENCE [LARGE SCALE GENOMIC DNA]</scope>
    <source>
        <strain evidence="3">CCUG 55608</strain>
    </source>
</reference>
<feature type="transmembrane region" description="Helical" evidence="1">
    <location>
        <begin position="176"/>
        <end position="195"/>
    </location>
</feature>